<evidence type="ECO:0000256" key="2">
    <source>
        <dbReference type="ARBA" id="ARBA00023002"/>
    </source>
</evidence>
<dbReference type="AlphaFoldDB" id="A0A0M9ERG1"/>
<dbReference type="Gene3D" id="3.40.50.720">
    <property type="entry name" value="NAD(P)-binding Rossmann-like Domain"/>
    <property type="match status" value="1"/>
</dbReference>
<dbReference type="PANTHER" id="PTHR47706">
    <property type="entry name" value="NMRA-LIKE FAMILY PROTEIN"/>
    <property type="match status" value="1"/>
</dbReference>
<accession>A0A0M9ERG1</accession>
<proteinExistence type="predicted"/>
<comment type="caution">
    <text evidence="4">The sequence shown here is derived from an EMBL/GenBank/DDBJ whole genome shotgun (WGS) entry which is preliminary data.</text>
</comment>
<dbReference type="InterPro" id="IPR045312">
    <property type="entry name" value="PCBER-like"/>
</dbReference>
<dbReference type="PANTHER" id="PTHR47706:SF10">
    <property type="entry name" value="NMRA-LIKE DOMAIN-CONTAINING PROTEIN"/>
    <property type="match status" value="1"/>
</dbReference>
<keyword evidence="1" id="KW-0521">NADP</keyword>
<evidence type="ECO:0000256" key="1">
    <source>
        <dbReference type="ARBA" id="ARBA00022857"/>
    </source>
</evidence>
<evidence type="ECO:0000259" key="3">
    <source>
        <dbReference type="Pfam" id="PF05368"/>
    </source>
</evidence>
<dbReference type="Proteomes" id="UP000037904">
    <property type="component" value="Unassembled WGS sequence"/>
</dbReference>
<reference evidence="4 5" key="1">
    <citation type="submission" date="2015-04" db="EMBL/GenBank/DDBJ databases">
        <title>The draft genome sequence of Fusarium langsethiae, a T-2/HT-2 mycotoxin producer.</title>
        <authorList>
            <person name="Lysoe E."/>
            <person name="Divon H.H."/>
            <person name="Terzi V."/>
            <person name="Orru L."/>
            <person name="Lamontanara A."/>
            <person name="Kolseth A.-K."/>
            <person name="Frandsen R.J."/>
            <person name="Nielsen K."/>
            <person name="Thrane U."/>
        </authorList>
    </citation>
    <scope>NUCLEOTIDE SEQUENCE [LARGE SCALE GENOMIC DNA]</scope>
    <source>
        <strain evidence="4 5">Fl201059</strain>
    </source>
</reference>
<name>A0A0M9ERG1_FUSLA</name>
<dbReference type="EMBL" id="JXCE01000316">
    <property type="protein sequence ID" value="KPA38100.1"/>
    <property type="molecule type" value="Genomic_DNA"/>
</dbReference>
<keyword evidence="5" id="KW-1185">Reference proteome</keyword>
<sequence>MAIQKVAVIGGSGLLGSKVVDSLVNTGFEVTVITRNESSATFPDNVIVKRVDITSVESIKDAITGQDAVVSTATTMASGGQKVIIDAVIAARVPRFIPSEFGVPSRQNRDKKIGKLLGAKVQNTDYLIELSKQHDWFSWTGLSNGLFLDSGLTNSYSFIDIRNRKFRMVDSGNELYSTTSLDFVGKAVAAILKKPEETANRYLNIAGVTTTQSEVLKIVEQVTGDKFDVSHVSSVEIERIGDEKIANGDFSAFGNYLEQFLFADGAGNALKGDENAIRLLGLEEESLEQVVKSVLVDVK</sequence>
<evidence type="ECO:0000313" key="4">
    <source>
        <dbReference type="EMBL" id="KPA38100.1"/>
    </source>
</evidence>
<dbReference type="SUPFAM" id="SSF51735">
    <property type="entry name" value="NAD(P)-binding Rossmann-fold domains"/>
    <property type="match status" value="1"/>
</dbReference>
<dbReference type="OrthoDB" id="9974981at2759"/>
<protein>
    <recommendedName>
        <fullName evidence="3">NmrA-like domain-containing protein</fullName>
    </recommendedName>
</protein>
<feature type="domain" description="NmrA-like" evidence="3">
    <location>
        <begin position="4"/>
        <end position="236"/>
    </location>
</feature>
<gene>
    <name evidence="4" type="ORF">FLAG1_09071</name>
</gene>
<keyword evidence="2" id="KW-0560">Oxidoreductase</keyword>
<dbReference type="GO" id="GO:0016491">
    <property type="term" value="F:oxidoreductase activity"/>
    <property type="evidence" value="ECO:0007669"/>
    <property type="project" value="UniProtKB-KW"/>
</dbReference>
<dbReference type="Pfam" id="PF05368">
    <property type="entry name" value="NmrA"/>
    <property type="match status" value="1"/>
</dbReference>
<organism evidence="4 5">
    <name type="scientific">Fusarium langsethiae</name>
    <dbReference type="NCBI Taxonomy" id="179993"/>
    <lineage>
        <taxon>Eukaryota</taxon>
        <taxon>Fungi</taxon>
        <taxon>Dikarya</taxon>
        <taxon>Ascomycota</taxon>
        <taxon>Pezizomycotina</taxon>
        <taxon>Sordariomycetes</taxon>
        <taxon>Hypocreomycetidae</taxon>
        <taxon>Hypocreales</taxon>
        <taxon>Nectriaceae</taxon>
        <taxon>Fusarium</taxon>
    </lineage>
</organism>
<dbReference type="InterPro" id="IPR051609">
    <property type="entry name" value="NmrA/Isoflavone_reductase-like"/>
</dbReference>
<dbReference type="CDD" id="cd05259">
    <property type="entry name" value="PCBER_SDR_a"/>
    <property type="match status" value="1"/>
</dbReference>
<dbReference type="InterPro" id="IPR036291">
    <property type="entry name" value="NAD(P)-bd_dom_sf"/>
</dbReference>
<evidence type="ECO:0000313" key="5">
    <source>
        <dbReference type="Proteomes" id="UP000037904"/>
    </source>
</evidence>
<dbReference type="InterPro" id="IPR008030">
    <property type="entry name" value="NmrA-like"/>
</dbReference>